<feature type="non-terminal residue" evidence="2">
    <location>
        <position position="1"/>
    </location>
</feature>
<protein>
    <submittedName>
        <fullName evidence="2">TetR family transcriptional regulator</fullName>
    </submittedName>
</protein>
<organism evidence="2 3">
    <name type="scientific">Microbispora tritici</name>
    <dbReference type="NCBI Taxonomy" id="2604471"/>
    <lineage>
        <taxon>Bacteria</taxon>
        <taxon>Bacillati</taxon>
        <taxon>Actinomycetota</taxon>
        <taxon>Actinomycetes</taxon>
        <taxon>Streptosporangiales</taxon>
        <taxon>Streptosporangiaceae</taxon>
        <taxon>Microbispora</taxon>
    </lineage>
</organism>
<dbReference type="Pfam" id="PF17932">
    <property type="entry name" value="TetR_C_24"/>
    <property type="match status" value="1"/>
</dbReference>
<evidence type="ECO:0000259" key="1">
    <source>
        <dbReference type="Pfam" id="PF17932"/>
    </source>
</evidence>
<accession>A0ABY3LPT5</accession>
<evidence type="ECO:0000313" key="2">
    <source>
        <dbReference type="EMBL" id="TYB47243.1"/>
    </source>
</evidence>
<dbReference type="InterPro" id="IPR036271">
    <property type="entry name" value="Tet_transcr_reg_TetR-rel_C_sf"/>
</dbReference>
<dbReference type="Gene3D" id="1.10.357.10">
    <property type="entry name" value="Tetracycline Repressor, domain 2"/>
    <property type="match status" value="1"/>
</dbReference>
<evidence type="ECO:0000313" key="3">
    <source>
        <dbReference type="Proteomes" id="UP000322810"/>
    </source>
</evidence>
<dbReference type="InterPro" id="IPR041490">
    <property type="entry name" value="KstR2_TetR_C"/>
</dbReference>
<proteinExistence type="predicted"/>
<feature type="domain" description="HTH-type transcriptional repressor KstR2 C-terminal" evidence="1">
    <location>
        <begin position="2"/>
        <end position="83"/>
    </location>
</feature>
<dbReference type="Proteomes" id="UP000322810">
    <property type="component" value="Unassembled WGS sequence"/>
</dbReference>
<comment type="caution">
    <text evidence="2">The sequence shown here is derived from an EMBL/GenBank/DDBJ whole genome shotgun (WGS) entry which is preliminary data.</text>
</comment>
<gene>
    <name evidence="2" type="ORF">FXF59_30230</name>
</gene>
<dbReference type="EMBL" id="VSEX01000078">
    <property type="protein sequence ID" value="TYB47243.1"/>
    <property type="molecule type" value="Genomic_DNA"/>
</dbReference>
<name>A0ABY3LPT5_9ACTN</name>
<sequence>LRSLPGDRFDYLLRAEDEVERMWVEQIRAGQAAGQFRDDVDPKLTYRMIRDTIWVTVRWFRPGGRLDTDHLADHFVKLLFDGLATGERASRPS</sequence>
<dbReference type="SUPFAM" id="SSF48498">
    <property type="entry name" value="Tetracyclin repressor-like, C-terminal domain"/>
    <property type="match status" value="1"/>
</dbReference>
<reference evidence="2 3" key="1">
    <citation type="submission" date="2019-08" db="EMBL/GenBank/DDBJ databases">
        <title>Microbispora tritici sp. nov., a novel actinomycete isolated from a root of wheat (Triticum aestivum L.).</title>
        <authorList>
            <person name="Klykleung N."/>
            <person name="Tanasupawat S."/>
        </authorList>
    </citation>
    <scope>NUCLEOTIDE SEQUENCE [LARGE SCALE GENOMIC DNA]</scope>
    <source>
        <strain evidence="2 3">MT50</strain>
    </source>
</reference>
<keyword evidence="3" id="KW-1185">Reference proteome</keyword>